<evidence type="ECO:0000256" key="3">
    <source>
        <dbReference type="ARBA" id="ARBA00022989"/>
    </source>
</evidence>
<feature type="transmembrane region" description="Helical" evidence="7">
    <location>
        <begin position="92"/>
        <end position="112"/>
    </location>
</feature>
<evidence type="ECO:0000259" key="8">
    <source>
        <dbReference type="Pfam" id="PF13515"/>
    </source>
</evidence>
<sequence length="407" mass="42159">MCLVVVGRRLAAAGRTSGGVRVGAVKEAVGRALTRWRRAALVIVQTALSAGLAWVVATLVVGHQHPFFAPIAAVVCLGVSLGQRLRRVSELVVGVSVGVGVGDALISFIGSGPWQIALVVGLAMSAAVLLDGGSVIALQAGSSAVLVATLLPPSAGGGFDRMIDALTGGLVGLAVAALLPANPVTVAQRQLKALTNTLSSALRNLAEALAEKDAVKAAGVLAELRTSQSTIDDYKAALQTGSEIARIAPIRWRSKDELTRYQTAAGPVDYAIRNTRVLARRAMAALKASEQIPDGVPDVLKDYADAVDCLKAELEKGKTPKQTREAVRNAARHLTARRLGGDGFSSKVVLAQIRSVAVDLLQSTGLSRSEAMEALPPLSPPADAGGRAEASGPARDREDQPGRTKRP</sequence>
<gene>
    <name evidence="9" type="ORF">GCM10022267_24050</name>
</gene>
<keyword evidence="2 7" id="KW-0812">Transmembrane</keyword>
<comment type="subcellular location">
    <subcellularLocation>
        <location evidence="1">Membrane</location>
        <topology evidence="1">Multi-pass membrane protein</topology>
    </subcellularLocation>
</comment>
<keyword evidence="5" id="KW-0175">Coiled coil</keyword>
<name>A0ABP7ANU5_9PSEU</name>
<feature type="region of interest" description="Disordered" evidence="6">
    <location>
        <begin position="371"/>
        <end position="407"/>
    </location>
</feature>
<dbReference type="Pfam" id="PF13515">
    <property type="entry name" value="FUSC_2"/>
    <property type="match status" value="1"/>
</dbReference>
<feature type="transmembrane region" description="Helical" evidence="7">
    <location>
        <begin position="39"/>
        <end position="61"/>
    </location>
</feature>
<evidence type="ECO:0000256" key="2">
    <source>
        <dbReference type="ARBA" id="ARBA00022692"/>
    </source>
</evidence>
<evidence type="ECO:0000313" key="10">
    <source>
        <dbReference type="Proteomes" id="UP001500711"/>
    </source>
</evidence>
<feature type="compositionally biased region" description="Basic and acidic residues" evidence="6">
    <location>
        <begin position="394"/>
        <end position="407"/>
    </location>
</feature>
<organism evidence="9 10">
    <name type="scientific">Lentzea roselyniae</name>
    <dbReference type="NCBI Taxonomy" id="531940"/>
    <lineage>
        <taxon>Bacteria</taxon>
        <taxon>Bacillati</taxon>
        <taxon>Actinomycetota</taxon>
        <taxon>Actinomycetes</taxon>
        <taxon>Pseudonocardiales</taxon>
        <taxon>Pseudonocardiaceae</taxon>
        <taxon>Lentzea</taxon>
    </lineage>
</organism>
<reference evidence="10" key="1">
    <citation type="journal article" date="2019" name="Int. J. Syst. Evol. Microbiol.">
        <title>The Global Catalogue of Microorganisms (GCM) 10K type strain sequencing project: providing services to taxonomists for standard genome sequencing and annotation.</title>
        <authorList>
            <consortium name="The Broad Institute Genomics Platform"/>
            <consortium name="The Broad Institute Genome Sequencing Center for Infectious Disease"/>
            <person name="Wu L."/>
            <person name="Ma J."/>
        </authorList>
    </citation>
    <scope>NUCLEOTIDE SEQUENCE [LARGE SCALE GENOMIC DNA]</scope>
    <source>
        <strain evidence="10">JCM 17494</strain>
    </source>
</reference>
<keyword evidence="3 7" id="KW-1133">Transmembrane helix</keyword>
<comment type="caution">
    <text evidence="9">The sequence shown here is derived from an EMBL/GenBank/DDBJ whole genome shotgun (WGS) entry which is preliminary data.</text>
</comment>
<evidence type="ECO:0000256" key="4">
    <source>
        <dbReference type="ARBA" id="ARBA00023136"/>
    </source>
</evidence>
<evidence type="ECO:0000313" key="9">
    <source>
        <dbReference type="EMBL" id="GAA3636700.1"/>
    </source>
</evidence>
<dbReference type="InterPro" id="IPR049453">
    <property type="entry name" value="Memb_transporter_dom"/>
</dbReference>
<feature type="coiled-coil region" evidence="5">
    <location>
        <begin position="184"/>
        <end position="218"/>
    </location>
</feature>
<evidence type="ECO:0000256" key="1">
    <source>
        <dbReference type="ARBA" id="ARBA00004141"/>
    </source>
</evidence>
<dbReference type="EMBL" id="BAABBE010000006">
    <property type="protein sequence ID" value="GAA3636700.1"/>
    <property type="molecule type" value="Genomic_DNA"/>
</dbReference>
<feature type="transmembrane region" description="Helical" evidence="7">
    <location>
        <begin position="67"/>
        <end position="85"/>
    </location>
</feature>
<feature type="transmembrane region" description="Helical" evidence="7">
    <location>
        <begin position="118"/>
        <end position="151"/>
    </location>
</feature>
<evidence type="ECO:0000256" key="7">
    <source>
        <dbReference type="SAM" id="Phobius"/>
    </source>
</evidence>
<keyword evidence="4 7" id="KW-0472">Membrane</keyword>
<feature type="transmembrane region" description="Helical" evidence="7">
    <location>
        <begin position="163"/>
        <end position="181"/>
    </location>
</feature>
<keyword evidence="10" id="KW-1185">Reference proteome</keyword>
<accession>A0ABP7ANU5</accession>
<proteinExistence type="predicted"/>
<protein>
    <submittedName>
        <fullName evidence="9">Aromatic acid exporter family protein</fullName>
    </submittedName>
</protein>
<dbReference type="Proteomes" id="UP001500711">
    <property type="component" value="Unassembled WGS sequence"/>
</dbReference>
<feature type="domain" description="Integral membrane bound transporter" evidence="8">
    <location>
        <begin position="52"/>
        <end position="175"/>
    </location>
</feature>
<evidence type="ECO:0000256" key="5">
    <source>
        <dbReference type="SAM" id="Coils"/>
    </source>
</evidence>
<evidence type="ECO:0000256" key="6">
    <source>
        <dbReference type="SAM" id="MobiDB-lite"/>
    </source>
</evidence>